<dbReference type="OrthoDB" id="9967433at2"/>
<accession>A0A518HMU5</accession>
<reference evidence="1 2" key="1">
    <citation type="submission" date="2019-03" db="EMBL/GenBank/DDBJ databases">
        <title>Deep-cultivation of Planctomycetes and their phenomic and genomic characterization uncovers novel biology.</title>
        <authorList>
            <person name="Wiegand S."/>
            <person name="Jogler M."/>
            <person name="Boedeker C."/>
            <person name="Pinto D."/>
            <person name="Vollmers J."/>
            <person name="Rivas-Marin E."/>
            <person name="Kohn T."/>
            <person name="Peeters S.H."/>
            <person name="Heuer A."/>
            <person name="Rast P."/>
            <person name="Oberbeckmann S."/>
            <person name="Bunk B."/>
            <person name="Jeske O."/>
            <person name="Meyerdierks A."/>
            <person name="Storesund J.E."/>
            <person name="Kallscheuer N."/>
            <person name="Luecker S."/>
            <person name="Lage O.M."/>
            <person name="Pohl T."/>
            <person name="Merkel B.J."/>
            <person name="Hornburger P."/>
            <person name="Mueller R.-W."/>
            <person name="Bruemmer F."/>
            <person name="Labrenz M."/>
            <person name="Spormann A.M."/>
            <person name="Op den Camp H."/>
            <person name="Overmann J."/>
            <person name="Amann R."/>
            <person name="Jetten M.S.M."/>
            <person name="Mascher T."/>
            <person name="Medema M.H."/>
            <person name="Devos D.P."/>
            <person name="Kaster A.-K."/>
            <person name="Ovreas L."/>
            <person name="Rohde M."/>
            <person name="Galperin M.Y."/>
            <person name="Jogler C."/>
        </authorList>
    </citation>
    <scope>NUCLEOTIDE SEQUENCE [LARGE SCALE GENOMIC DNA]</scope>
    <source>
        <strain evidence="1 2">Enr13</strain>
    </source>
</reference>
<evidence type="ECO:0000313" key="2">
    <source>
        <dbReference type="Proteomes" id="UP000319004"/>
    </source>
</evidence>
<dbReference type="KEGG" id="snep:Enr13x_20010"/>
<evidence type="ECO:0000313" key="1">
    <source>
        <dbReference type="EMBL" id="QDV42158.1"/>
    </source>
</evidence>
<proteinExistence type="predicted"/>
<sequence length="100" mass="12122">MQSEPLKIYWRDALIGFVFTPEAHDIPWWYGVFEPTETECEVRDLLRWFHEENKNDDPDLTLAPFPEHYFEDWTLERSDGSRTDICPPIPDFDEMTIEWR</sequence>
<dbReference type="AlphaFoldDB" id="A0A518HMU5"/>
<keyword evidence="2" id="KW-1185">Reference proteome</keyword>
<protein>
    <submittedName>
        <fullName evidence="1">Uncharacterized protein</fullName>
    </submittedName>
</protein>
<gene>
    <name evidence="1" type="ORF">Enr13x_20010</name>
</gene>
<dbReference type="Proteomes" id="UP000319004">
    <property type="component" value="Chromosome"/>
</dbReference>
<name>A0A518HMU5_9BACT</name>
<dbReference type="RefSeq" id="WP_145385826.1">
    <property type="nucleotide sequence ID" value="NZ_CP037423.1"/>
</dbReference>
<organism evidence="1 2">
    <name type="scientific">Stieleria neptunia</name>
    <dbReference type="NCBI Taxonomy" id="2527979"/>
    <lineage>
        <taxon>Bacteria</taxon>
        <taxon>Pseudomonadati</taxon>
        <taxon>Planctomycetota</taxon>
        <taxon>Planctomycetia</taxon>
        <taxon>Pirellulales</taxon>
        <taxon>Pirellulaceae</taxon>
        <taxon>Stieleria</taxon>
    </lineage>
</organism>
<dbReference type="EMBL" id="CP037423">
    <property type="protein sequence ID" value="QDV42158.1"/>
    <property type="molecule type" value="Genomic_DNA"/>
</dbReference>